<accession>A0A1Y5TTR4</accession>
<dbReference type="EMBL" id="FWFO01000006">
    <property type="protein sequence ID" value="SLN71422.1"/>
    <property type="molecule type" value="Genomic_DNA"/>
</dbReference>
<organism evidence="1 2">
    <name type="scientific">Falsiruegeria litorea R37</name>
    <dbReference type="NCBI Taxonomy" id="1200284"/>
    <lineage>
        <taxon>Bacteria</taxon>
        <taxon>Pseudomonadati</taxon>
        <taxon>Pseudomonadota</taxon>
        <taxon>Alphaproteobacteria</taxon>
        <taxon>Rhodobacterales</taxon>
        <taxon>Roseobacteraceae</taxon>
        <taxon>Falsiruegeria</taxon>
    </lineage>
</organism>
<keyword evidence="2" id="KW-1185">Reference proteome</keyword>
<evidence type="ECO:0000313" key="1">
    <source>
        <dbReference type="EMBL" id="SLN71422.1"/>
    </source>
</evidence>
<reference evidence="1 2" key="1">
    <citation type="submission" date="2017-03" db="EMBL/GenBank/DDBJ databases">
        <authorList>
            <person name="Afonso C.L."/>
            <person name="Miller P.J."/>
            <person name="Scott M.A."/>
            <person name="Spackman E."/>
            <person name="Goraichik I."/>
            <person name="Dimitrov K.M."/>
            <person name="Suarez D.L."/>
            <person name="Swayne D.E."/>
        </authorList>
    </citation>
    <scope>NUCLEOTIDE SEQUENCE [LARGE SCALE GENOMIC DNA]</scope>
    <source>
        <strain evidence="1 2">CECT 7639</strain>
    </source>
</reference>
<evidence type="ECO:0000313" key="2">
    <source>
        <dbReference type="Proteomes" id="UP000193077"/>
    </source>
</evidence>
<protein>
    <submittedName>
        <fullName evidence="1">Uncharacterized protein</fullName>
    </submittedName>
</protein>
<sequence length="686" mass="76030">MNVIWNEPKSMVSGNKPADIVEPFEDWEQAMRDPKSAKGARVWKPVFVELNRGKQGDYTSTLQSLVNHMIRTDKGKTLQYDRDFLAVVVNIIVGELAGENVERFTRFFLYRPEAIAYDSVLGCETLHIGVGIPISRLVTSGNLDGLDRAFRGAKRYARHAASGEMPAVVQHHYVLDRPLCDKVVTGYVDDEISVANERFRCETEEVNSTAPSRIDHYWRQSWSVSRTGAALEFGHSSNGSDLSAEMDDMIYDGAVDEVEFYRLLNANKQKSIAMAAGKCMARNINRPLEARITEDNLDAQTTESHSAQNPSDARPVMFVQLPKLASDEPWAGRLEFYVLTGVIRLLRWADNWKDNKGKTRRVAVVINISYKNLSDATDGTGFLEREIRRLARLRNAEGVATAVVMSNDSATHESQRVNMRLPCKETDVVNWQIQPEVQAVSFVEVWLEQLNRATLVITGPGGDQVDLKLTRSQIVGDDGSIARASYTVDRKRLVTGRGEFVISRAYVRRFGDTAKTQIVVAFAPSLNRDNRGQSVPTGDYRLELTNEAGAPLHAEITLRCNNSVRTVPDFAPQPRADGPGIDGISSETEVARNVPLWTVGRVARLGAFSAYPDGSLADVYVVGGTYDQENETKRVMNSKSVSADDCDVMGLPVAPEEQSARSGVLTSGLTLVSSQEFDAPVRLLHK</sequence>
<proteinExistence type="predicted"/>
<dbReference type="AlphaFoldDB" id="A0A1Y5TTR4"/>
<dbReference type="Proteomes" id="UP000193077">
    <property type="component" value="Unassembled WGS sequence"/>
</dbReference>
<name>A0A1Y5TTR4_9RHOB</name>
<gene>
    <name evidence="1" type="ORF">TRL7639_04237</name>
</gene>